<dbReference type="EMBL" id="RKHY01000001">
    <property type="protein sequence ID" value="ROS39146.1"/>
    <property type="molecule type" value="Genomic_DNA"/>
</dbReference>
<comment type="caution">
    <text evidence="1">The sequence shown here is derived from an EMBL/GenBank/DDBJ whole genome shotgun (WGS) entry which is preliminary data.</text>
</comment>
<dbReference type="AlphaFoldDB" id="A0A3N2GR91"/>
<gene>
    <name evidence="1" type="ORF">EDD35_1439</name>
</gene>
<sequence length="156" mass="17127">MIVLLRTFQPLTRVTGDLVGDWDRVPAGLVAPYRAMVAAMERAGVGTGGRPPVWAWHGELRLIDAMLLFDAEHELSRGFATVEFDAPAGLVVESDYGRWNDFLAASLEGRECAWELGPAAREPVQVCLPYVRASWVRDVRPLPTGGWDRLDPAAAV</sequence>
<name>A0A3N2GR91_9PSEU</name>
<dbReference type="Proteomes" id="UP000274843">
    <property type="component" value="Unassembled WGS sequence"/>
</dbReference>
<evidence type="ECO:0000313" key="1">
    <source>
        <dbReference type="EMBL" id="ROS39146.1"/>
    </source>
</evidence>
<reference evidence="1 2" key="1">
    <citation type="submission" date="2018-11" db="EMBL/GenBank/DDBJ databases">
        <title>Sequencing the genomes of 1000 actinobacteria strains.</title>
        <authorList>
            <person name="Klenk H.-P."/>
        </authorList>
    </citation>
    <scope>NUCLEOTIDE SEQUENCE [LARGE SCALE GENOMIC DNA]</scope>
    <source>
        <strain evidence="1 2">DSM 44348</strain>
    </source>
</reference>
<keyword evidence="2" id="KW-1185">Reference proteome</keyword>
<protein>
    <submittedName>
        <fullName evidence="1">Uncharacterized protein</fullName>
    </submittedName>
</protein>
<accession>A0A3N2GR91</accession>
<evidence type="ECO:0000313" key="2">
    <source>
        <dbReference type="Proteomes" id="UP000274843"/>
    </source>
</evidence>
<organism evidence="1 2">
    <name type="scientific">Amycolatopsis thermoflava</name>
    <dbReference type="NCBI Taxonomy" id="84480"/>
    <lineage>
        <taxon>Bacteria</taxon>
        <taxon>Bacillati</taxon>
        <taxon>Actinomycetota</taxon>
        <taxon>Actinomycetes</taxon>
        <taxon>Pseudonocardiales</taxon>
        <taxon>Pseudonocardiaceae</taxon>
        <taxon>Amycolatopsis</taxon>
        <taxon>Amycolatopsis methanolica group</taxon>
    </lineage>
</organism>
<proteinExistence type="predicted"/>